<evidence type="ECO:0000313" key="9">
    <source>
        <dbReference type="Proteomes" id="UP001408789"/>
    </source>
</evidence>
<dbReference type="Proteomes" id="UP001408789">
    <property type="component" value="Unassembled WGS sequence"/>
</dbReference>
<comment type="catalytic activity">
    <reaction evidence="5">
        <text>RX + glutathione = an S-substituted glutathione + a halide anion + H(+)</text>
        <dbReference type="Rhea" id="RHEA:16437"/>
        <dbReference type="ChEBI" id="CHEBI:15378"/>
        <dbReference type="ChEBI" id="CHEBI:16042"/>
        <dbReference type="ChEBI" id="CHEBI:17792"/>
        <dbReference type="ChEBI" id="CHEBI:57925"/>
        <dbReference type="ChEBI" id="CHEBI:90779"/>
        <dbReference type="EC" id="2.5.1.18"/>
    </reaction>
</comment>
<feature type="domain" description="GST C-terminal" evidence="7">
    <location>
        <begin position="91"/>
        <end position="218"/>
    </location>
</feature>
<dbReference type="EMBL" id="JBCNJP010000027">
    <property type="protein sequence ID" value="KAK9052122.1"/>
    <property type="molecule type" value="Genomic_DNA"/>
</dbReference>
<dbReference type="GO" id="GO:0004364">
    <property type="term" value="F:glutathione transferase activity"/>
    <property type="evidence" value="ECO:0007669"/>
    <property type="project" value="UniProtKB-EC"/>
</dbReference>
<evidence type="ECO:0000259" key="6">
    <source>
        <dbReference type="PROSITE" id="PS50404"/>
    </source>
</evidence>
<evidence type="ECO:0000313" key="8">
    <source>
        <dbReference type="EMBL" id="KAK9052122.1"/>
    </source>
</evidence>
<dbReference type="InterPro" id="IPR045073">
    <property type="entry name" value="Omega/Tau-like"/>
</dbReference>
<dbReference type="PROSITE" id="PS50404">
    <property type="entry name" value="GST_NTER"/>
    <property type="match status" value="1"/>
</dbReference>
<dbReference type="PANTHER" id="PTHR11260">
    <property type="entry name" value="GLUTATHIONE S-TRANSFERASE, GST, SUPERFAMILY, GST DOMAIN CONTAINING"/>
    <property type="match status" value="1"/>
</dbReference>
<dbReference type="SFLD" id="SFLDS00019">
    <property type="entry name" value="Glutathione_Transferase_(cytos"/>
    <property type="match status" value="1"/>
</dbReference>
<evidence type="ECO:0000256" key="4">
    <source>
        <dbReference type="ARBA" id="ARBA00025743"/>
    </source>
</evidence>
<dbReference type="InterPro" id="IPR045074">
    <property type="entry name" value="GST_C_Tau"/>
</dbReference>
<gene>
    <name evidence="8" type="ORF">SSX86_028750</name>
</gene>
<sequence length="365" mass="41723">MVKSSEIKLLGTAASPFVNRVQFVLKLKSIEYEYVDENLACKSELLLKSNPVYTKVPVLIHGNKPPIPESIIIVEYLDEIYPDIHPMLPSDPLDRAQNRFWADYIDTKYFPLYEELRRTPSKEGKEAIQKQISEGIELLEETFVKLSNGKAYFGGDDVGFLDVVLGCFLGWTKFVEKHNEFKILDEVRTPKLLEWANRIWSHEAFKDAIPGSETLMNFYMMLQKSSSSVISICCQGEYEVPCLHLCLLGESYCLFYTGNEDKRMLQPSISGEGNISSKPKGRQTQNKVGNVYAQFMEEEHAAAALQNLSGRKTPSDFKSKEESPPTCHHIITIAYKGIRYSRKPLLMELCRPQKLLLDHREDYMG</sequence>
<dbReference type="InterPro" id="IPR036249">
    <property type="entry name" value="Thioredoxin-like_sf"/>
</dbReference>
<dbReference type="Pfam" id="PF02798">
    <property type="entry name" value="GST_N"/>
    <property type="match status" value="1"/>
</dbReference>
<protein>
    <recommendedName>
        <fullName evidence="1">glutathione transferase</fullName>
        <ecNumber evidence="1">2.5.1.18</ecNumber>
    </recommendedName>
</protein>
<evidence type="ECO:0000256" key="3">
    <source>
        <dbReference type="ARBA" id="ARBA00022679"/>
    </source>
</evidence>
<dbReference type="CDD" id="cd03058">
    <property type="entry name" value="GST_N_Tau"/>
    <property type="match status" value="1"/>
</dbReference>
<keyword evidence="2" id="KW-0216">Detoxification</keyword>
<organism evidence="8 9">
    <name type="scientific">Deinandra increscens subsp. villosa</name>
    <dbReference type="NCBI Taxonomy" id="3103831"/>
    <lineage>
        <taxon>Eukaryota</taxon>
        <taxon>Viridiplantae</taxon>
        <taxon>Streptophyta</taxon>
        <taxon>Embryophyta</taxon>
        <taxon>Tracheophyta</taxon>
        <taxon>Spermatophyta</taxon>
        <taxon>Magnoliopsida</taxon>
        <taxon>eudicotyledons</taxon>
        <taxon>Gunneridae</taxon>
        <taxon>Pentapetalae</taxon>
        <taxon>asterids</taxon>
        <taxon>campanulids</taxon>
        <taxon>Asterales</taxon>
        <taxon>Asteraceae</taxon>
        <taxon>Asteroideae</taxon>
        <taxon>Heliantheae alliance</taxon>
        <taxon>Madieae</taxon>
        <taxon>Madiinae</taxon>
        <taxon>Deinandra</taxon>
    </lineage>
</organism>
<keyword evidence="3" id="KW-0808">Transferase</keyword>
<dbReference type="SFLD" id="SFLDG01152">
    <property type="entry name" value="Main.3:_Omega-_and_Tau-like"/>
    <property type="match status" value="1"/>
</dbReference>
<name>A0AAP0GKS5_9ASTR</name>
<dbReference type="PROSITE" id="PS50405">
    <property type="entry name" value="GST_CTER"/>
    <property type="match status" value="1"/>
</dbReference>
<dbReference type="PANTHER" id="PTHR11260:SF710">
    <property type="entry name" value="GLUTATHIONE S-TRANSFERASE"/>
    <property type="match status" value="1"/>
</dbReference>
<comment type="caution">
    <text evidence="8">The sequence shown here is derived from an EMBL/GenBank/DDBJ whole genome shotgun (WGS) entry which is preliminary data.</text>
</comment>
<dbReference type="AlphaFoldDB" id="A0AAP0GKS5"/>
<dbReference type="SFLD" id="SFLDG00358">
    <property type="entry name" value="Main_(cytGST)"/>
    <property type="match status" value="1"/>
</dbReference>
<dbReference type="InterPro" id="IPR004045">
    <property type="entry name" value="Glutathione_S-Trfase_N"/>
</dbReference>
<comment type="similarity">
    <text evidence="4">Belongs to the GST superfamily. Tau family.</text>
</comment>
<evidence type="ECO:0000259" key="7">
    <source>
        <dbReference type="PROSITE" id="PS50405"/>
    </source>
</evidence>
<dbReference type="SUPFAM" id="SSF52833">
    <property type="entry name" value="Thioredoxin-like"/>
    <property type="match status" value="1"/>
</dbReference>
<evidence type="ECO:0000256" key="5">
    <source>
        <dbReference type="ARBA" id="ARBA00047960"/>
    </source>
</evidence>
<dbReference type="Gene3D" id="1.20.1050.10">
    <property type="match status" value="1"/>
</dbReference>
<dbReference type="FunFam" id="3.40.30.10:FF:000044">
    <property type="entry name" value="Glutathione S-transferase GSTU6"/>
    <property type="match status" value="1"/>
</dbReference>
<proteinExistence type="inferred from homology"/>
<evidence type="ECO:0000256" key="2">
    <source>
        <dbReference type="ARBA" id="ARBA00022575"/>
    </source>
</evidence>
<dbReference type="Gene3D" id="3.40.30.10">
    <property type="entry name" value="Glutaredoxin"/>
    <property type="match status" value="1"/>
</dbReference>
<dbReference type="Pfam" id="PF13410">
    <property type="entry name" value="GST_C_2"/>
    <property type="match status" value="1"/>
</dbReference>
<dbReference type="InterPro" id="IPR040079">
    <property type="entry name" value="Glutathione_S-Trfase"/>
</dbReference>
<dbReference type="InterPro" id="IPR010987">
    <property type="entry name" value="Glutathione-S-Trfase_C-like"/>
</dbReference>
<feature type="domain" description="GST N-terminal" evidence="6">
    <location>
        <begin position="5"/>
        <end position="85"/>
    </location>
</feature>
<dbReference type="GO" id="GO:0005737">
    <property type="term" value="C:cytoplasm"/>
    <property type="evidence" value="ECO:0007669"/>
    <property type="project" value="TreeGrafter"/>
</dbReference>
<reference evidence="8 9" key="1">
    <citation type="submission" date="2024-04" db="EMBL/GenBank/DDBJ databases">
        <title>The reference genome of an endangered Asteraceae, Deinandra increscens subsp. villosa, native to the Central Coast of California.</title>
        <authorList>
            <person name="Guilliams M."/>
            <person name="Hasenstab-Lehman K."/>
            <person name="Meyer R."/>
            <person name="Mcevoy S."/>
        </authorList>
    </citation>
    <scope>NUCLEOTIDE SEQUENCE [LARGE SCALE GENOMIC DNA]</scope>
    <source>
        <tissue evidence="8">Leaf</tissue>
    </source>
</reference>
<dbReference type="CDD" id="cd03185">
    <property type="entry name" value="GST_C_Tau"/>
    <property type="match status" value="1"/>
</dbReference>
<dbReference type="EC" id="2.5.1.18" evidence="1"/>
<dbReference type="GO" id="GO:0006749">
    <property type="term" value="P:glutathione metabolic process"/>
    <property type="evidence" value="ECO:0007669"/>
    <property type="project" value="InterPro"/>
</dbReference>
<accession>A0AAP0GKS5</accession>
<keyword evidence="9" id="KW-1185">Reference proteome</keyword>
<dbReference type="SUPFAM" id="SSF47616">
    <property type="entry name" value="GST C-terminal domain-like"/>
    <property type="match status" value="1"/>
</dbReference>
<dbReference type="GO" id="GO:0009407">
    <property type="term" value="P:toxin catabolic process"/>
    <property type="evidence" value="ECO:0007669"/>
    <property type="project" value="UniProtKB-ARBA"/>
</dbReference>
<dbReference type="InterPro" id="IPR036282">
    <property type="entry name" value="Glutathione-S-Trfase_C_sf"/>
</dbReference>
<dbReference type="FunFam" id="1.20.1050.10:FF:000016">
    <property type="entry name" value="Glutathione S-transferase U9"/>
    <property type="match status" value="1"/>
</dbReference>
<evidence type="ECO:0000256" key="1">
    <source>
        <dbReference type="ARBA" id="ARBA00012452"/>
    </source>
</evidence>